<evidence type="ECO:0008006" key="3">
    <source>
        <dbReference type="Google" id="ProtNLM"/>
    </source>
</evidence>
<organism evidence="1 2">
    <name type="scientific">Hafnia alvei</name>
    <dbReference type="NCBI Taxonomy" id="569"/>
    <lineage>
        <taxon>Bacteria</taxon>
        <taxon>Pseudomonadati</taxon>
        <taxon>Pseudomonadota</taxon>
        <taxon>Gammaproteobacteria</taxon>
        <taxon>Enterobacterales</taxon>
        <taxon>Hafniaceae</taxon>
        <taxon>Hafnia</taxon>
    </lineage>
</organism>
<accession>A0A1C6YVE0</accession>
<dbReference type="RefSeq" id="WP_072307249.1">
    <property type="nucleotide sequence ID" value="NZ_FMIQ01000005.1"/>
</dbReference>
<reference evidence="1 2" key="1">
    <citation type="submission" date="2016-09" db="EMBL/GenBank/DDBJ databases">
        <authorList>
            <person name="Capua I."/>
            <person name="De Benedictis P."/>
            <person name="Joannis T."/>
            <person name="Lombin L.H."/>
            <person name="Cattoli G."/>
        </authorList>
    </citation>
    <scope>NUCLEOTIDE SEQUENCE [LARGE SCALE GENOMIC DNA]</scope>
    <source>
        <strain evidence="1 2">GB001</strain>
    </source>
</reference>
<evidence type="ECO:0000313" key="1">
    <source>
        <dbReference type="EMBL" id="SCM50832.1"/>
    </source>
</evidence>
<dbReference type="OrthoDB" id="6638150at2"/>
<dbReference type="AlphaFoldDB" id="A0A1C6YVE0"/>
<gene>
    <name evidence="1" type="ORF">BN1044_00280</name>
</gene>
<dbReference type="Proteomes" id="UP000094844">
    <property type="component" value="Unassembled WGS sequence"/>
</dbReference>
<name>A0A1C6YVE0_HAFAL</name>
<dbReference type="STRING" id="569.A6V27_17590"/>
<sequence>MSDDFEASCDVYPWASTAACKMYKPDPAKIIAAAEANYLKVMADMGQTVQSYIANNQDRFWGSLLNMDQQVKSGDMTLATGSVDSKGLPLFTQCSKDVEKTITLTHAFESVKFIPIPNSPFKLFKHKGTYNANDTITPFRLRGALIQDVSTTGFTDWHNANLQGGDVISSGQFDEQGKATVTIPACEAGYYYVLAVSPDIPDSLRSSLVTAYQGFVDKGITWLTTQWTTSLQAEWAKFAKNDGEIDSVEVMNHVITGIFGQLKTLYDTLKKVWGWVSECNLTELGEYFSAEGLAQFKAKFDAGGKEIADTLTLLSDEIMLYILVNTLYCYISLLTPQQITNALGEAFGQMLVMSALYLALPGGLATLLLDVLDTASGVIA</sequence>
<protein>
    <recommendedName>
        <fullName evidence="3">Type IV secretion protein Rhs</fullName>
    </recommendedName>
</protein>
<dbReference type="EMBL" id="FMIQ01000005">
    <property type="protein sequence ID" value="SCM50832.1"/>
    <property type="molecule type" value="Genomic_DNA"/>
</dbReference>
<evidence type="ECO:0000313" key="2">
    <source>
        <dbReference type="Proteomes" id="UP000094844"/>
    </source>
</evidence>
<proteinExistence type="predicted"/>